<name>A0A6C0KMK4_9ZZZZ</name>
<feature type="transmembrane region" description="Helical" evidence="5">
    <location>
        <begin position="62"/>
        <end position="84"/>
    </location>
</feature>
<dbReference type="GO" id="GO:0008610">
    <property type="term" value="P:lipid biosynthetic process"/>
    <property type="evidence" value="ECO:0007669"/>
    <property type="project" value="InterPro"/>
</dbReference>
<sequence length="139" mass="16994">MLVTIYHILGYDIWFYISHILLHNRSFYFIHKIHHAVKYKDLRFWNTMDGHIIETPLQTLGIFVPLIFYKPSIELLYAFFVVLLRGYMRHDNRCSWLIGNHHLLHHKYGNYNFGEYWLDRLFGTCYPNKKEYVYGILYV</sequence>
<accession>A0A6C0KMK4</accession>
<dbReference type="Pfam" id="PF04116">
    <property type="entry name" value="FA_hydroxylase"/>
    <property type="match status" value="1"/>
</dbReference>
<reference evidence="7" key="1">
    <citation type="journal article" date="2020" name="Nature">
        <title>Giant virus diversity and host interactions through global metagenomics.</title>
        <authorList>
            <person name="Schulz F."/>
            <person name="Roux S."/>
            <person name="Paez-Espino D."/>
            <person name="Jungbluth S."/>
            <person name="Walsh D.A."/>
            <person name="Denef V.J."/>
            <person name="McMahon K.D."/>
            <person name="Konstantinidis K.T."/>
            <person name="Eloe-Fadrosh E.A."/>
            <person name="Kyrpides N.C."/>
            <person name="Woyke T."/>
        </authorList>
    </citation>
    <scope>NUCLEOTIDE SEQUENCE</scope>
    <source>
        <strain evidence="7">GVMAG-S-3300013006-138</strain>
    </source>
</reference>
<evidence type="ECO:0000256" key="4">
    <source>
        <dbReference type="ARBA" id="ARBA00023136"/>
    </source>
</evidence>
<dbReference type="InterPro" id="IPR050307">
    <property type="entry name" value="Sterol_Desaturase_Related"/>
</dbReference>
<feature type="domain" description="Fatty acid hydroxylase" evidence="6">
    <location>
        <begin position="5"/>
        <end position="124"/>
    </location>
</feature>
<dbReference type="EMBL" id="MN740929">
    <property type="protein sequence ID" value="QHU18376.1"/>
    <property type="molecule type" value="Genomic_DNA"/>
</dbReference>
<dbReference type="InterPro" id="IPR006694">
    <property type="entry name" value="Fatty_acid_hydroxylase"/>
</dbReference>
<evidence type="ECO:0000256" key="5">
    <source>
        <dbReference type="SAM" id="Phobius"/>
    </source>
</evidence>
<keyword evidence="4 5" id="KW-0472">Membrane</keyword>
<evidence type="ECO:0000313" key="7">
    <source>
        <dbReference type="EMBL" id="QHU18376.1"/>
    </source>
</evidence>
<evidence type="ECO:0000256" key="3">
    <source>
        <dbReference type="ARBA" id="ARBA00022989"/>
    </source>
</evidence>
<keyword evidence="2 5" id="KW-0812">Transmembrane</keyword>
<evidence type="ECO:0000256" key="1">
    <source>
        <dbReference type="ARBA" id="ARBA00004370"/>
    </source>
</evidence>
<evidence type="ECO:0000259" key="6">
    <source>
        <dbReference type="Pfam" id="PF04116"/>
    </source>
</evidence>
<dbReference type="AlphaFoldDB" id="A0A6C0KMK4"/>
<keyword evidence="3 5" id="KW-1133">Transmembrane helix</keyword>
<organism evidence="7">
    <name type="scientific">viral metagenome</name>
    <dbReference type="NCBI Taxonomy" id="1070528"/>
    <lineage>
        <taxon>unclassified sequences</taxon>
        <taxon>metagenomes</taxon>
        <taxon>organismal metagenomes</taxon>
    </lineage>
</organism>
<dbReference type="GO" id="GO:0016491">
    <property type="term" value="F:oxidoreductase activity"/>
    <property type="evidence" value="ECO:0007669"/>
    <property type="project" value="InterPro"/>
</dbReference>
<dbReference type="PANTHER" id="PTHR11863">
    <property type="entry name" value="STEROL DESATURASE"/>
    <property type="match status" value="1"/>
</dbReference>
<dbReference type="GO" id="GO:0005506">
    <property type="term" value="F:iron ion binding"/>
    <property type="evidence" value="ECO:0007669"/>
    <property type="project" value="InterPro"/>
</dbReference>
<evidence type="ECO:0000256" key="2">
    <source>
        <dbReference type="ARBA" id="ARBA00022692"/>
    </source>
</evidence>
<comment type="subcellular location">
    <subcellularLocation>
        <location evidence="1">Membrane</location>
    </subcellularLocation>
</comment>
<proteinExistence type="predicted"/>
<dbReference type="GO" id="GO:0016020">
    <property type="term" value="C:membrane"/>
    <property type="evidence" value="ECO:0007669"/>
    <property type="project" value="UniProtKB-SubCell"/>
</dbReference>
<protein>
    <recommendedName>
        <fullName evidence="6">Fatty acid hydroxylase domain-containing protein</fullName>
    </recommendedName>
</protein>